<name>V3ZDX8_LOTGI</name>
<dbReference type="EMBL" id="KB202619">
    <property type="protein sequence ID" value="ESO89323.1"/>
    <property type="molecule type" value="Genomic_DNA"/>
</dbReference>
<dbReference type="CTD" id="20236288"/>
<dbReference type="GeneID" id="20236288"/>
<dbReference type="AlphaFoldDB" id="V3ZDX8"/>
<evidence type="ECO:0000256" key="1">
    <source>
        <dbReference type="SAM" id="SignalP"/>
    </source>
</evidence>
<dbReference type="KEGG" id="lgi:LOTGIDRAFT_154424"/>
<keyword evidence="3" id="KW-1185">Reference proteome</keyword>
<dbReference type="RefSeq" id="XP_009060351.1">
    <property type="nucleotide sequence ID" value="XM_009062103.1"/>
</dbReference>
<dbReference type="HOGENOM" id="CLU_1236290_0_0_1"/>
<dbReference type="OrthoDB" id="6069510at2759"/>
<gene>
    <name evidence="2" type="ORF">LOTGIDRAFT_154424</name>
</gene>
<evidence type="ECO:0000313" key="3">
    <source>
        <dbReference type="Proteomes" id="UP000030746"/>
    </source>
</evidence>
<keyword evidence="1" id="KW-0732">Signal</keyword>
<organism evidence="2 3">
    <name type="scientific">Lottia gigantea</name>
    <name type="common">Giant owl limpet</name>
    <dbReference type="NCBI Taxonomy" id="225164"/>
    <lineage>
        <taxon>Eukaryota</taxon>
        <taxon>Metazoa</taxon>
        <taxon>Spiralia</taxon>
        <taxon>Lophotrochozoa</taxon>
        <taxon>Mollusca</taxon>
        <taxon>Gastropoda</taxon>
        <taxon>Patellogastropoda</taxon>
        <taxon>Lottioidea</taxon>
        <taxon>Lottiidae</taxon>
        <taxon>Lottia</taxon>
    </lineage>
</organism>
<reference evidence="2 3" key="1">
    <citation type="journal article" date="2013" name="Nature">
        <title>Insights into bilaterian evolution from three spiralian genomes.</title>
        <authorList>
            <person name="Simakov O."/>
            <person name="Marletaz F."/>
            <person name="Cho S.J."/>
            <person name="Edsinger-Gonzales E."/>
            <person name="Havlak P."/>
            <person name="Hellsten U."/>
            <person name="Kuo D.H."/>
            <person name="Larsson T."/>
            <person name="Lv J."/>
            <person name="Arendt D."/>
            <person name="Savage R."/>
            <person name="Osoegawa K."/>
            <person name="de Jong P."/>
            <person name="Grimwood J."/>
            <person name="Chapman J.A."/>
            <person name="Shapiro H."/>
            <person name="Aerts A."/>
            <person name="Otillar R.P."/>
            <person name="Terry A.Y."/>
            <person name="Boore J.L."/>
            <person name="Grigoriev I.V."/>
            <person name="Lindberg D.R."/>
            <person name="Seaver E.C."/>
            <person name="Weisblat D.A."/>
            <person name="Putnam N.H."/>
            <person name="Rokhsar D.S."/>
        </authorList>
    </citation>
    <scope>NUCLEOTIDE SEQUENCE [LARGE SCALE GENOMIC DNA]</scope>
</reference>
<proteinExistence type="predicted"/>
<accession>V3ZDX8</accession>
<sequence>MNSITICVFVSVFCGIYGAIPSRGDFGRTNRNFKRDPQCYDEQLVKDQFFDDSFICYDNMTYPAAEISYFLDHIRFPQNKEYAEYLKLASICVKEQDYFSDHKRIVDEYSYDCVCKSPRRLISSVYYQNQRCHIVDNQRQGIYHATCGGPCALSYDSILGYHCINRGWVKRTFLVYCENNADAFTTYNHNLNFNNVPLGGFYYMTKEMPTYCGCRNYFNCRTPF</sequence>
<evidence type="ECO:0000313" key="2">
    <source>
        <dbReference type="EMBL" id="ESO89323.1"/>
    </source>
</evidence>
<protein>
    <submittedName>
        <fullName evidence="2">Uncharacterized protein</fullName>
    </submittedName>
</protein>
<dbReference type="Proteomes" id="UP000030746">
    <property type="component" value="Unassembled WGS sequence"/>
</dbReference>
<dbReference type="OMA" id="CICNDGR"/>
<feature type="signal peptide" evidence="1">
    <location>
        <begin position="1"/>
        <end position="18"/>
    </location>
</feature>
<feature type="chain" id="PRO_5004715201" evidence="1">
    <location>
        <begin position="19"/>
        <end position="224"/>
    </location>
</feature>